<reference evidence="1 2" key="1">
    <citation type="submission" date="2023-10" db="EMBL/GenBank/DDBJ databases">
        <title>Glaciecola aquimarina strain GGW-M5 nov., isolated from a coastal seawater.</title>
        <authorList>
            <person name="Bayburt H."/>
            <person name="Kim J.M."/>
            <person name="Choi B.J."/>
            <person name="Jeon C.O."/>
        </authorList>
    </citation>
    <scope>NUCLEOTIDE SEQUENCE [LARGE SCALE GENOMIC DNA]</scope>
    <source>
        <strain evidence="1 2">KCTC 32108</strain>
    </source>
</reference>
<name>A0ABU3SZH0_9ALTE</name>
<dbReference type="InterPro" id="IPR011447">
    <property type="entry name" value="DUF1552"/>
</dbReference>
<proteinExistence type="predicted"/>
<protein>
    <submittedName>
        <fullName evidence="1">DUF1552 domain-containing protein</fullName>
    </submittedName>
</protein>
<keyword evidence="2" id="KW-1185">Reference proteome</keyword>
<evidence type="ECO:0000313" key="1">
    <source>
        <dbReference type="EMBL" id="MDU0355410.1"/>
    </source>
</evidence>
<gene>
    <name evidence="1" type="ORF">RS130_17205</name>
</gene>
<dbReference type="Pfam" id="PF07586">
    <property type="entry name" value="HXXSHH"/>
    <property type="match status" value="1"/>
</dbReference>
<accession>A0ABU3SZH0</accession>
<evidence type="ECO:0000313" key="2">
    <source>
        <dbReference type="Proteomes" id="UP001247805"/>
    </source>
</evidence>
<comment type="caution">
    <text evidence="1">The sequence shown here is derived from an EMBL/GenBank/DDBJ whole genome shotgun (WGS) entry which is preliminary data.</text>
</comment>
<dbReference type="EMBL" id="JAWDIO010000002">
    <property type="protein sequence ID" value="MDU0355410.1"/>
    <property type="molecule type" value="Genomic_DNA"/>
</dbReference>
<sequence length="154" mass="16928">MLYLFGMGVSQPPEDHAAYKDWHWFPKEQGTDYHLSRSNNSLAPFKQQISFLSGLSHPRTRGIYSHSTGGYFLSGADPLTPAGNSVSADQVYAMYAGSETRYPFITMGSEGGIGDFRRPNTMSYTAAGQPIPSLGNPRQVFQELFGIPKGIDKV</sequence>
<dbReference type="Proteomes" id="UP001247805">
    <property type="component" value="Unassembled WGS sequence"/>
</dbReference>
<organism evidence="1 2">
    <name type="scientific">Paraglaciecola aquimarina</name>
    <dbReference type="NCBI Taxonomy" id="1235557"/>
    <lineage>
        <taxon>Bacteria</taxon>
        <taxon>Pseudomonadati</taxon>
        <taxon>Pseudomonadota</taxon>
        <taxon>Gammaproteobacteria</taxon>
        <taxon>Alteromonadales</taxon>
        <taxon>Alteromonadaceae</taxon>
        <taxon>Paraglaciecola</taxon>
    </lineage>
</organism>